<keyword evidence="12" id="KW-1185">Reference proteome</keyword>
<dbReference type="GO" id="GO:0006397">
    <property type="term" value="P:mRNA processing"/>
    <property type="evidence" value="ECO:0007669"/>
    <property type="project" value="UniProtKB-KW"/>
</dbReference>
<feature type="domain" description="CCHC-type" evidence="9">
    <location>
        <begin position="212"/>
        <end position="226"/>
    </location>
</feature>
<reference evidence="11" key="1">
    <citation type="submission" date="2016-06" db="EMBL/GenBank/DDBJ databases">
        <title>Draft Genome sequence of the fungus Inonotus baumii.</title>
        <authorList>
            <person name="Zhu H."/>
            <person name="Lin W."/>
        </authorList>
    </citation>
    <scope>NUCLEOTIDE SEQUENCE</scope>
    <source>
        <strain evidence="11">821</strain>
    </source>
</reference>
<dbReference type="FunFam" id="4.10.60.10:FF:000005">
    <property type="entry name" value="E3 ubiquitin-protein ligase RBBP6"/>
    <property type="match status" value="1"/>
</dbReference>
<keyword evidence="2" id="KW-0507">mRNA processing</keyword>
<keyword evidence="6" id="KW-0539">Nucleus</keyword>
<dbReference type="Gene3D" id="4.10.60.10">
    <property type="entry name" value="Zinc finger, CCHC-type"/>
    <property type="match status" value="1"/>
</dbReference>
<sequence>MASFVYYRFKSQKDESKISFDGTGISVFDLKREIIVANNLKANDFDLLLFDPSNEQEYEDDTHIIPRSSSVIAKRVPAKTGKGRGVLYLTAAAPNGTQSDVLYGKDKVPTSSLMRARVGTGAVTVRFDGKDDPPDVKPSTPIPVAPSTDGDEAAAMAAMFRAQTDVWEETQEKMSHAVPVYSARGTGRGGKPFISRQAHHQTDRPLPPSYVCYRCGSKGHWIHDCPTNNDRDYDNRPRIKRTTGIPRSFLKAVESPSEGKLAQGIMVTPEGGYVVAQPDLASWQKQVARTRGLTPAEVREKPLTDPALACPIDGKLFLEAVKTPCCSTLYCEDCIHSHLLENDFICPKCSRKIPSLDSLMIDKPMRTRVGDYIDKVIKENNEAEAAALSSAETLTLKDDAGSDTDAEVQFDQQPGSNFDLSQLVNETIPQLQGQVTQLSTMLQNSSLPNQVRQSTVLQLQQTQAHLQQAQTFAALAADMSAAAAAQQAAGSINPSFQQTPWPTAPFPNPQPAGVDSAYQRLPINNRRRNIKRERPSDFLEIGTGEPQVKMPKFWE</sequence>
<feature type="domain" description="DWNN" evidence="10">
    <location>
        <begin position="5"/>
        <end position="77"/>
    </location>
</feature>
<name>A0A9Q5I2G3_SANBA</name>
<dbReference type="GO" id="GO:0006511">
    <property type="term" value="P:ubiquitin-dependent protein catabolic process"/>
    <property type="evidence" value="ECO:0007669"/>
    <property type="project" value="TreeGrafter"/>
</dbReference>
<dbReference type="Gene3D" id="3.30.40.10">
    <property type="entry name" value="Zinc/RING finger domain, C3HC4 (zinc finger)"/>
    <property type="match status" value="1"/>
</dbReference>
<evidence type="ECO:0000256" key="1">
    <source>
        <dbReference type="ARBA" id="ARBA00004123"/>
    </source>
</evidence>
<dbReference type="PROSITE" id="PS50158">
    <property type="entry name" value="ZF_CCHC"/>
    <property type="match status" value="1"/>
</dbReference>
<protein>
    <submittedName>
        <fullName evidence="11">DWNN-domain-containing protein</fullName>
    </submittedName>
</protein>
<dbReference type="InterPro" id="IPR033489">
    <property type="entry name" value="RBBP6"/>
</dbReference>
<evidence type="ECO:0000256" key="6">
    <source>
        <dbReference type="ARBA" id="ARBA00023242"/>
    </source>
</evidence>
<evidence type="ECO:0000313" key="11">
    <source>
        <dbReference type="EMBL" id="OCB90230.1"/>
    </source>
</evidence>
<dbReference type="AlphaFoldDB" id="A0A9Q5I2G3"/>
<dbReference type="GO" id="GO:0061630">
    <property type="term" value="F:ubiquitin protein ligase activity"/>
    <property type="evidence" value="ECO:0007669"/>
    <property type="project" value="InterPro"/>
</dbReference>
<evidence type="ECO:0000259" key="9">
    <source>
        <dbReference type="PROSITE" id="PS50158"/>
    </source>
</evidence>
<dbReference type="Proteomes" id="UP000757232">
    <property type="component" value="Unassembled WGS sequence"/>
</dbReference>
<dbReference type="PANTHER" id="PTHR15439">
    <property type="entry name" value="RETINOBLASTOMA-BINDING PROTEIN 6"/>
    <property type="match status" value="1"/>
</dbReference>
<keyword evidence="5" id="KW-0862">Zinc</keyword>
<dbReference type="PROSITE" id="PS51282">
    <property type="entry name" value="DWNN"/>
    <property type="match status" value="1"/>
</dbReference>
<dbReference type="EMBL" id="LNZH02000139">
    <property type="protein sequence ID" value="OCB90230.1"/>
    <property type="molecule type" value="Genomic_DNA"/>
</dbReference>
<dbReference type="SMART" id="SM01180">
    <property type="entry name" value="DWNN"/>
    <property type="match status" value="1"/>
</dbReference>
<dbReference type="GO" id="GO:0008270">
    <property type="term" value="F:zinc ion binding"/>
    <property type="evidence" value="ECO:0007669"/>
    <property type="project" value="UniProtKB-KW"/>
</dbReference>
<proteinExistence type="predicted"/>
<dbReference type="Gene3D" id="3.10.20.90">
    <property type="entry name" value="Phosphatidylinositol 3-kinase Catalytic Subunit, Chain A, domain 1"/>
    <property type="match status" value="1"/>
</dbReference>
<dbReference type="InterPro" id="IPR036875">
    <property type="entry name" value="Znf_CCHC_sf"/>
</dbReference>
<evidence type="ECO:0000256" key="4">
    <source>
        <dbReference type="ARBA" id="ARBA00022771"/>
    </source>
</evidence>
<dbReference type="GO" id="GO:0016567">
    <property type="term" value="P:protein ubiquitination"/>
    <property type="evidence" value="ECO:0007669"/>
    <property type="project" value="InterPro"/>
</dbReference>
<dbReference type="CDD" id="cd16620">
    <property type="entry name" value="vRING-HC-C4C4_RBBP6"/>
    <property type="match status" value="1"/>
</dbReference>
<organism evidence="11 12">
    <name type="scientific">Sanghuangporus baumii</name>
    <name type="common">Phellinus baumii</name>
    <dbReference type="NCBI Taxonomy" id="108892"/>
    <lineage>
        <taxon>Eukaryota</taxon>
        <taxon>Fungi</taxon>
        <taxon>Dikarya</taxon>
        <taxon>Basidiomycota</taxon>
        <taxon>Agaricomycotina</taxon>
        <taxon>Agaricomycetes</taxon>
        <taxon>Hymenochaetales</taxon>
        <taxon>Hymenochaetaceae</taxon>
        <taxon>Sanghuangporus</taxon>
    </lineage>
</organism>
<dbReference type="SUPFAM" id="SSF57756">
    <property type="entry name" value="Retrovirus zinc finger-like domains"/>
    <property type="match status" value="1"/>
</dbReference>
<dbReference type="Pfam" id="PF13696">
    <property type="entry name" value="zf-CCHC_2"/>
    <property type="match status" value="1"/>
</dbReference>
<dbReference type="InterPro" id="IPR014891">
    <property type="entry name" value="DWNN_domain"/>
</dbReference>
<evidence type="ECO:0000256" key="7">
    <source>
        <dbReference type="PROSITE-ProRule" id="PRU00047"/>
    </source>
</evidence>
<evidence type="ECO:0000256" key="3">
    <source>
        <dbReference type="ARBA" id="ARBA00022723"/>
    </source>
</evidence>
<gene>
    <name evidence="11" type="ORF">A7U60_g2602</name>
</gene>
<evidence type="ECO:0000259" key="10">
    <source>
        <dbReference type="PROSITE" id="PS51282"/>
    </source>
</evidence>
<comment type="subcellular location">
    <subcellularLocation>
        <location evidence="1">Nucleus</location>
    </subcellularLocation>
</comment>
<dbReference type="PANTHER" id="PTHR15439:SF0">
    <property type="entry name" value="CELL DIVISION CYCLE AND APOPTOSIS REGULATOR PROTEIN 1-RELATED"/>
    <property type="match status" value="1"/>
</dbReference>
<keyword evidence="4 7" id="KW-0863">Zinc-finger</keyword>
<dbReference type="InterPro" id="IPR025829">
    <property type="entry name" value="Zn_knuckle_CX2CX3GHX4C"/>
</dbReference>
<accession>A0A9Q5I2G3</accession>
<dbReference type="InterPro" id="IPR013083">
    <property type="entry name" value="Znf_RING/FYVE/PHD"/>
</dbReference>
<dbReference type="SUPFAM" id="SSF57850">
    <property type="entry name" value="RING/U-box"/>
    <property type="match status" value="1"/>
</dbReference>
<dbReference type="SMART" id="SM00343">
    <property type="entry name" value="ZnF_C2HC"/>
    <property type="match status" value="1"/>
</dbReference>
<dbReference type="OrthoDB" id="106784at2759"/>
<keyword evidence="3" id="KW-0479">Metal-binding</keyword>
<evidence type="ECO:0000256" key="5">
    <source>
        <dbReference type="ARBA" id="ARBA00022833"/>
    </source>
</evidence>
<dbReference type="GO" id="GO:0005634">
    <property type="term" value="C:nucleus"/>
    <property type="evidence" value="ECO:0007669"/>
    <property type="project" value="UniProtKB-SubCell"/>
</dbReference>
<dbReference type="InterPro" id="IPR001878">
    <property type="entry name" value="Znf_CCHC"/>
</dbReference>
<evidence type="ECO:0000256" key="2">
    <source>
        <dbReference type="ARBA" id="ARBA00022664"/>
    </source>
</evidence>
<dbReference type="Pfam" id="PF08783">
    <property type="entry name" value="DWNN"/>
    <property type="match status" value="1"/>
</dbReference>
<dbReference type="GO" id="GO:0003676">
    <property type="term" value="F:nucleic acid binding"/>
    <property type="evidence" value="ECO:0007669"/>
    <property type="project" value="InterPro"/>
</dbReference>
<evidence type="ECO:0000256" key="8">
    <source>
        <dbReference type="SAM" id="MobiDB-lite"/>
    </source>
</evidence>
<evidence type="ECO:0000313" key="12">
    <source>
        <dbReference type="Proteomes" id="UP000757232"/>
    </source>
</evidence>
<comment type="caution">
    <text evidence="11">The sequence shown here is derived from an EMBL/GenBank/DDBJ whole genome shotgun (WGS) entry which is preliminary data.</text>
</comment>
<feature type="region of interest" description="Disordered" evidence="8">
    <location>
        <begin position="126"/>
        <end position="148"/>
    </location>
</feature>